<keyword evidence="2" id="KW-1185">Reference proteome</keyword>
<comment type="caution">
    <text evidence="1">The sequence shown here is derived from an EMBL/GenBank/DDBJ whole genome shotgun (WGS) entry which is preliminary data.</text>
</comment>
<name>X6LZS7_RETFI</name>
<organism evidence="1 2">
    <name type="scientific">Reticulomyxa filosa</name>
    <dbReference type="NCBI Taxonomy" id="46433"/>
    <lineage>
        <taxon>Eukaryota</taxon>
        <taxon>Sar</taxon>
        <taxon>Rhizaria</taxon>
        <taxon>Retaria</taxon>
        <taxon>Foraminifera</taxon>
        <taxon>Monothalamids</taxon>
        <taxon>Reticulomyxidae</taxon>
        <taxon>Reticulomyxa</taxon>
    </lineage>
</organism>
<evidence type="ECO:0000313" key="2">
    <source>
        <dbReference type="Proteomes" id="UP000023152"/>
    </source>
</evidence>
<dbReference type="Proteomes" id="UP000023152">
    <property type="component" value="Unassembled WGS sequence"/>
</dbReference>
<gene>
    <name evidence="1" type="ORF">RFI_30257</name>
</gene>
<dbReference type="OrthoDB" id="9984778at2759"/>
<dbReference type="Gene3D" id="3.30.40.10">
    <property type="entry name" value="Zinc/RING finger domain, C3HC4 (zinc finger)"/>
    <property type="match status" value="1"/>
</dbReference>
<evidence type="ECO:0000313" key="1">
    <source>
        <dbReference type="EMBL" id="ETO07134.1"/>
    </source>
</evidence>
<dbReference type="SUPFAM" id="SSF57850">
    <property type="entry name" value="RING/U-box"/>
    <property type="match status" value="1"/>
</dbReference>
<proteinExistence type="predicted"/>
<dbReference type="EMBL" id="ASPP01026473">
    <property type="protein sequence ID" value="ETO07134.1"/>
    <property type="molecule type" value="Genomic_DNA"/>
</dbReference>
<evidence type="ECO:0008006" key="3">
    <source>
        <dbReference type="Google" id="ProtNLM"/>
    </source>
</evidence>
<sequence length="180" mass="20915">MEKRERNKELVRVIYEVPCGICLDYLKLKIKDPIKTSLQITTKTTAHYLVVGTCIISHLKLSGNNHCPLCRSRFEMIQTRKIEDKIQKIILELFQINQLTENDKDDINDSNMRDILSRVKRTNSLFSAINTLPTTKHFMSNNGFINCALCDHFFHVKCINPDLFIQCQECLMLSNCKSLF</sequence>
<accession>X6LZS7</accession>
<dbReference type="InterPro" id="IPR013083">
    <property type="entry name" value="Znf_RING/FYVE/PHD"/>
</dbReference>
<protein>
    <recommendedName>
        <fullName evidence="3">RING-type domain-containing protein</fullName>
    </recommendedName>
</protein>
<reference evidence="1 2" key="1">
    <citation type="journal article" date="2013" name="Curr. Biol.">
        <title>The Genome of the Foraminiferan Reticulomyxa filosa.</title>
        <authorList>
            <person name="Glockner G."/>
            <person name="Hulsmann N."/>
            <person name="Schleicher M."/>
            <person name="Noegel A.A."/>
            <person name="Eichinger L."/>
            <person name="Gallinger C."/>
            <person name="Pawlowski J."/>
            <person name="Sierra R."/>
            <person name="Euteneuer U."/>
            <person name="Pillet L."/>
            <person name="Moustafa A."/>
            <person name="Platzer M."/>
            <person name="Groth M."/>
            <person name="Szafranski K."/>
            <person name="Schliwa M."/>
        </authorList>
    </citation>
    <scope>NUCLEOTIDE SEQUENCE [LARGE SCALE GENOMIC DNA]</scope>
</reference>
<dbReference type="AlphaFoldDB" id="X6LZS7"/>